<dbReference type="Proteomes" id="UP000241367">
    <property type="component" value="Segment"/>
</dbReference>
<protein>
    <submittedName>
        <fullName evidence="1">Uncharacterized protein</fullName>
    </submittedName>
</protein>
<reference evidence="2" key="1">
    <citation type="submission" date="2018-02" db="EMBL/GenBank/DDBJ databases">
        <authorList>
            <person name="Cohen D.B."/>
            <person name="Kent A.D."/>
        </authorList>
    </citation>
    <scope>NUCLEOTIDE SEQUENCE [LARGE SCALE GENOMIC DNA]</scope>
</reference>
<dbReference type="EMBL" id="MG983742">
    <property type="protein sequence ID" value="AVO23065.1"/>
    <property type="molecule type" value="Genomic_DNA"/>
</dbReference>
<keyword evidence="2" id="KW-1185">Reference proteome</keyword>
<evidence type="ECO:0000313" key="1">
    <source>
        <dbReference type="EMBL" id="AVO23065.1"/>
    </source>
</evidence>
<organism evidence="1 2">
    <name type="scientific">Bacillus phage Anath</name>
    <dbReference type="NCBI Taxonomy" id="2108114"/>
    <lineage>
        <taxon>Viruses</taxon>
        <taxon>Duplodnaviria</taxon>
        <taxon>Heunggongvirae</taxon>
        <taxon>Uroviricota</taxon>
        <taxon>Caudoviricetes</taxon>
        <taxon>Ehrlichviridae</taxon>
        <taxon>Anathvirus</taxon>
        <taxon>Anathvirus anath</taxon>
    </lineage>
</organism>
<proteinExistence type="predicted"/>
<accession>A0A2P1JUM5</accession>
<sequence>MKQVLTVVFVFDPMNARDYSIVKVKIDKLICAGYEETHRSMNDEGELMVKLVNESDE</sequence>
<name>A0A2P1JUM5_9CAUD</name>
<evidence type="ECO:0000313" key="2">
    <source>
        <dbReference type="Proteomes" id="UP000241367"/>
    </source>
</evidence>